<feature type="transmembrane region" description="Helical" evidence="2">
    <location>
        <begin position="289"/>
        <end position="306"/>
    </location>
</feature>
<feature type="region of interest" description="Disordered" evidence="1">
    <location>
        <begin position="554"/>
        <end position="575"/>
    </location>
</feature>
<keyword evidence="2" id="KW-0812">Transmembrane</keyword>
<dbReference type="EMBL" id="CP021121">
    <property type="protein sequence ID" value="ARQ70164.1"/>
    <property type="molecule type" value="Genomic_DNA"/>
</dbReference>
<feature type="transmembrane region" description="Helical" evidence="2">
    <location>
        <begin position="235"/>
        <end position="254"/>
    </location>
</feature>
<protein>
    <recommendedName>
        <fullName evidence="3">Endonuclease/exonuclease/phosphatase domain-containing protein</fullName>
    </recommendedName>
</protein>
<dbReference type="Pfam" id="PF03372">
    <property type="entry name" value="Exo_endo_phos"/>
    <property type="match status" value="1"/>
</dbReference>
<keyword evidence="5" id="KW-1185">Reference proteome</keyword>
<feature type="domain" description="Endonuclease/exonuclease/phosphatase" evidence="3">
    <location>
        <begin position="386"/>
        <end position="600"/>
    </location>
</feature>
<proteinExistence type="predicted"/>
<name>A0A1W7CZE5_9ACTN</name>
<evidence type="ECO:0000259" key="3">
    <source>
        <dbReference type="Pfam" id="PF03372"/>
    </source>
</evidence>
<dbReference type="Proteomes" id="UP000194218">
    <property type="component" value="Chromosome"/>
</dbReference>
<dbReference type="AlphaFoldDB" id="A0A1W7CZE5"/>
<feature type="transmembrane region" description="Helical" evidence="2">
    <location>
        <begin position="344"/>
        <end position="364"/>
    </location>
</feature>
<organism evidence="4 5">
    <name type="scientific">Streptomyces marincola</name>
    <dbReference type="NCBI Taxonomy" id="2878388"/>
    <lineage>
        <taxon>Bacteria</taxon>
        <taxon>Bacillati</taxon>
        <taxon>Actinomycetota</taxon>
        <taxon>Actinomycetes</taxon>
        <taxon>Kitasatosporales</taxon>
        <taxon>Streptomycetaceae</taxon>
        <taxon>Streptomyces</taxon>
    </lineage>
</organism>
<dbReference type="SUPFAM" id="SSF56219">
    <property type="entry name" value="DNase I-like"/>
    <property type="match status" value="1"/>
</dbReference>
<dbReference type="PANTHER" id="PTHR14859">
    <property type="entry name" value="CALCOFLUOR WHITE HYPERSENSITIVE PROTEIN PRECURSOR"/>
    <property type="match status" value="1"/>
</dbReference>
<keyword evidence="2" id="KW-0472">Membrane</keyword>
<dbReference type="PANTHER" id="PTHR14859:SF15">
    <property type="entry name" value="ENDONUCLEASE_EXONUCLEASE_PHOSPHATASE DOMAIN-CONTAINING PROTEIN"/>
    <property type="match status" value="1"/>
</dbReference>
<dbReference type="OrthoDB" id="155529at2"/>
<sequence length="610" mass="61045">MTPAARTLPLLTVVLTVAALELLRLAGTVESAWSALPLLAAAACAGPLVWWLGPRGALPAALGALAAARLLVQIPGARVAPLTAFAAGLALAALLLAVRRLAAGSANGPGRAARAVALAVAADVALRLPLDLLDPVWRGGAAGWAWALLLAGLLGDAARRLLRAGAGGTGPGGGVELALLGPALALYAVPLAAPAFVAARGGASVPGAGWAIAAGSVLGVLALSAPHGPLRERRLPAFAGPLVLACAVLVFVLLPPLAVPAAFASVAALPLVLRGVLALPRAATGHGALVDLALAGAGVAVGYALFVPAWQFGVLPGVLTVAAACGLGLAAHRAGRAAGATRPLGHAFAPVLAAALLLAAAPLLTALRAGPQPLPTDTAGGGYRLLTWNVHAAVDGEGELVPDAVAEVIADSGAHVAVLQEVPRGRPGSGGLDLVTYLERRFDATALWVPGADRHFGNLVLTSLPVIRSETAELPRAGGDMDRSSADVTVRLTDGEEARIVSTHLDGGTAPGPRLAQLGPLLAAVRDDPDAVLAGDLNARPGSPEMAVLTDAGLRSAQDEVGDPERDTATSPPRRVDWILGGPDVGFGDFRLIDSDASDHLPLAVTVYLD</sequence>
<accession>A0A1W7CZE5</accession>
<evidence type="ECO:0000256" key="2">
    <source>
        <dbReference type="SAM" id="Phobius"/>
    </source>
</evidence>
<feature type="transmembrane region" description="Helical" evidence="2">
    <location>
        <begin position="203"/>
        <end position="223"/>
    </location>
</feature>
<reference evidence="4 5" key="1">
    <citation type="submission" date="2017-05" db="EMBL/GenBank/DDBJ databases">
        <title>Complete genome sequence of Streptomyces sp. SCSIO 03032 revealed the diverse biosynthetic pathways for its bioactive secondary metabolites.</title>
        <authorList>
            <person name="Ma L."/>
            <person name="Zhu Y."/>
            <person name="Zhang W."/>
            <person name="Zhang G."/>
            <person name="Tian X."/>
            <person name="Zhang S."/>
            <person name="Zhang C."/>
        </authorList>
    </citation>
    <scope>NUCLEOTIDE SEQUENCE [LARGE SCALE GENOMIC DNA]</scope>
    <source>
        <strain evidence="4 5">SCSIO 03032</strain>
    </source>
</reference>
<evidence type="ECO:0000256" key="1">
    <source>
        <dbReference type="SAM" id="MobiDB-lite"/>
    </source>
</evidence>
<feature type="transmembrane region" description="Helical" evidence="2">
    <location>
        <begin position="312"/>
        <end position="332"/>
    </location>
</feature>
<dbReference type="InterPro" id="IPR036691">
    <property type="entry name" value="Endo/exonu/phosph_ase_sf"/>
</dbReference>
<dbReference type="Gene3D" id="3.60.10.10">
    <property type="entry name" value="Endonuclease/exonuclease/phosphatase"/>
    <property type="match status" value="1"/>
</dbReference>
<dbReference type="GO" id="GO:0003824">
    <property type="term" value="F:catalytic activity"/>
    <property type="evidence" value="ECO:0007669"/>
    <property type="project" value="InterPro"/>
</dbReference>
<feature type="transmembrane region" description="Helical" evidence="2">
    <location>
        <begin position="80"/>
        <end position="99"/>
    </location>
</feature>
<feature type="transmembrane region" description="Helical" evidence="2">
    <location>
        <begin position="136"/>
        <end position="154"/>
    </location>
</feature>
<dbReference type="GO" id="GO:0006506">
    <property type="term" value="P:GPI anchor biosynthetic process"/>
    <property type="evidence" value="ECO:0007669"/>
    <property type="project" value="TreeGrafter"/>
</dbReference>
<evidence type="ECO:0000313" key="4">
    <source>
        <dbReference type="EMBL" id="ARQ70164.1"/>
    </source>
</evidence>
<keyword evidence="2" id="KW-1133">Transmembrane helix</keyword>
<feature type="transmembrane region" description="Helical" evidence="2">
    <location>
        <begin position="175"/>
        <end position="197"/>
    </location>
</feature>
<dbReference type="GO" id="GO:0016020">
    <property type="term" value="C:membrane"/>
    <property type="evidence" value="ECO:0007669"/>
    <property type="project" value="GOC"/>
</dbReference>
<dbReference type="RefSeq" id="WP_086160018.1">
    <property type="nucleotide sequence ID" value="NZ_CP021121.1"/>
</dbReference>
<gene>
    <name evidence="4" type="ORF">CAG99_16090</name>
</gene>
<feature type="transmembrane region" description="Helical" evidence="2">
    <location>
        <begin position="35"/>
        <end position="52"/>
    </location>
</feature>
<dbReference type="InterPro" id="IPR005135">
    <property type="entry name" value="Endo/exonuclease/phosphatase"/>
</dbReference>
<dbReference type="InterPro" id="IPR051916">
    <property type="entry name" value="GPI-anchor_lipid_remodeler"/>
</dbReference>
<dbReference type="KEGG" id="smao:CAG99_16090"/>
<feature type="transmembrane region" description="Helical" evidence="2">
    <location>
        <begin position="260"/>
        <end position="277"/>
    </location>
</feature>
<evidence type="ECO:0000313" key="5">
    <source>
        <dbReference type="Proteomes" id="UP000194218"/>
    </source>
</evidence>